<evidence type="ECO:0000313" key="2">
    <source>
        <dbReference type="EMBL" id="PSF31405.1"/>
    </source>
</evidence>
<feature type="region of interest" description="Disordered" evidence="1">
    <location>
        <begin position="54"/>
        <end position="81"/>
    </location>
</feature>
<proteinExistence type="predicted"/>
<dbReference type="AlphaFoldDB" id="A0A2T1LRP9"/>
<evidence type="ECO:0000256" key="1">
    <source>
        <dbReference type="SAM" id="MobiDB-lite"/>
    </source>
</evidence>
<dbReference type="OrthoDB" id="532598at2"/>
<keyword evidence="3" id="KW-1185">Reference proteome</keyword>
<gene>
    <name evidence="2" type="ORF">C7H19_22705</name>
</gene>
<dbReference type="InterPro" id="IPR049598">
    <property type="entry name" value="HetP-like"/>
</dbReference>
<dbReference type="Proteomes" id="UP000239001">
    <property type="component" value="Unassembled WGS sequence"/>
</dbReference>
<evidence type="ECO:0000313" key="3">
    <source>
        <dbReference type="Proteomes" id="UP000239001"/>
    </source>
</evidence>
<sequence>MTNEQFEQIVEAILDGKYSWACVLILRSAGYNPLHYIPYRTYNRLIKDNCLNHKPSESGIPHPTADARSQDQSKQVDSFSTNEQKNVDFCLSEHSLKKIEDLKVIKELDEQAQEIKGGYCRWFS</sequence>
<reference evidence="2 3" key="2">
    <citation type="submission" date="2018-03" db="EMBL/GenBank/DDBJ databases">
        <authorList>
            <person name="Keele B.F."/>
        </authorList>
    </citation>
    <scope>NUCLEOTIDE SEQUENCE [LARGE SCALE GENOMIC DNA]</scope>
    <source>
        <strain evidence="2 3">CCALA 016</strain>
    </source>
</reference>
<feature type="compositionally biased region" description="Polar residues" evidence="1">
    <location>
        <begin position="70"/>
        <end position="81"/>
    </location>
</feature>
<reference evidence="2 3" key="1">
    <citation type="submission" date="2018-03" db="EMBL/GenBank/DDBJ databases">
        <title>The ancient ancestry and fast evolution of plastids.</title>
        <authorList>
            <person name="Moore K.R."/>
            <person name="Magnabosco C."/>
            <person name="Momper L."/>
            <person name="Gold D.A."/>
            <person name="Bosak T."/>
            <person name="Fournier G.P."/>
        </authorList>
    </citation>
    <scope>NUCLEOTIDE SEQUENCE [LARGE SCALE GENOMIC DNA]</scope>
    <source>
        <strain evidence="2 3">CCALA 016</strain>
    </source>
</reference>
<protein>
    <submittedName>
        <fullName evidence="2">Thiamine biosynthesis protein ThiF</fullName>
    </submittedName>
</protein>
<dbReference type="EMBL" id="PXOH01000044">
    <property type="protein sequence ID" value="PSF31405.1"/>
    <property type="molecule type" value="Genomic_DNA"/>
</dbReference>
<organism evidence="2 3">
    <name type="scientific">Aphanothece hegewaldii CCALA 016</name>
    <dbReference type="NCBI Taxonomy" id="2107694"/>
    <lineage>
        <taxon>Bacteria</taxon>
        <taxon>Bacillati</taxon>
        <taxon>Cyanobacteriota</taxon>
        <taxon>Cyanophyceae</taxon>
        <taxon>Oscillatoriophycideae</taxon>
        <taxon>Chroococcales</taxon>
        <taxon>Aphanothecaceae</taxon>
        <taxon>Aphanothece</taxon>
    </lineage>
</organism>
<name>A0A2T1LRP9_9CHRO</name>
<accession>A0A2T1LRP9</accession>
<dbReference type="NCBIfam" id="NF037966">
    <property type="entry name" value="HetP_family"/>
    <property type="match status" value="1"/>
</dbReference>
<comment type="caution">
    <text evidence="2">The sequence shown here is derived from an EMBL/GenBank/DDBJ whole genome shotgun (WGS) entry which is preliminary data.</text>
</comment>